<feature type="transmembrane region" description="Helical" evidence="2">
    <location>
        <begin position="280"/>
        <end position="305"/>
    </location>
</feature>
<dbReference type="InterPro" id="IPR001173">
    <property type="entry name" value="Glyco_trans_2-like"/>
</dbReference>
<dbReference type="OrthoDB" id="9811884at2"/>
<dbReference type="EMBL" id="FOEC01000007">
    <property type="protein sequence ID" value="SEO79528.1"/>
    <property type="molecule type" value="Genomic_DNA"/>
</dbReference>
<feature type="domain" description="Glycosyltransferase 2-like" evidence="3">
    <location>
        <begin position="18"/>
        <end position="185"/>
    </location>
</feature>
<dbReference type="InterPro" id="IPR029044">
    <property type="entry name" value="Nucleotide-diphossugar_trans"/>
</dbReference>
<dbReference type="GO" id="GO:0016740">
    <property type="term" value="F:transferase activity"/>
    <property type="evidence" value="ECO:0007669"/>
    <property type="project" value="UniProtKB-KW"/>
</dbReference>
<keyword evidence="2" id="KW-0812">Transmembrane</keyword>
<dbReference type="Gene3D" id="3.90.550.10">
    <property type="entry name" value="Spore Coat Polysaccharide Biosynthesis Protein SpsA, Chain A"/>
    <property type="match status" value="1"/>
</dbReference>
<evidence type="ECO:0000259" key="3">
    <source>
        <dbReference type="Pfam" id="PF00535"/>
    </source>
</evidence>
<keyword evidence="2" id="KW-0472">Membrane</keyword>
<feature type="transmembrane region" description="Helical" evidence="2">
    <location>
        <begin position="250"/>
        <end position="274"/>
    </location>
</feature>
<dbReference type="KEGG" id="ddt:AAY81_04455"/>
<accession>A0A172RXQ1</accession>
<evidence type="ECO:0000313" key="4">
    <source>
        <dbReference type="EMBL" id="SEO79528.1"/>
    </source>
</evidence>
<sequence length="329" mass="37299">MTVDSSRVAPLPQAFDLSLVVPCHNEEKNVHAFFERVKDVFDGSGVSYEIVYVNDGSSDGTMAQLRSLISEDAGAHALRAIGFSRNFGKESAIFCGMKESQGSCVCLIDADLQQDPALAFSMYQYLMEHEECDVVAAYQETRRENKVQAWLKRRFYRTFNVASDEIEMPENMSDFRVFRRTVADALVSMPEYYRFSKGLFAWVGFNTHAVPYTPDERLAGESSWSTRKLFKYAFSGIIAFTTWPLKVAKYIGFVSSLVATLYLLYVLIVDYLIMGIAIPGYPTLVCLVLLFGGLQLLVLGVMGDYQARSYIEQKRRPLYIVKERYDTRG</sequence>
<dbReference type="STRING" id="79604.AAY81_04455"/>
<dbReference type="CDD" id="cd04187">
    <property type="entry name" value="DPM1_like_bac"/>
    <property type="match status" value="1"/>
</dbReference>
<name>A0A172RXQ1_9ACTN</name>
<dbReference type="PANTHER" id="PTHR48090">
    <property type="entry name" value="UNDECAPRENYL-PHOSPHATE 4-DEOXY-4-FORMAMIDO-L-ARABINOSE TRANSFERASE-RELATED"/>
    <property type="match status" value="1"/>
</dbReference>
<protein>
    <submittedName>
        <fullName evidence="4">Glycosyltransferase involved in cell wall bisynthesis</fullName>
    </submittedName>
</protein>
<evidence type="ECO:0000256" key="2">
    <source>
        <dbReference type="SAM" id="Phobius"/>
    </source>
</evidence>
<keyword evidence="2" id="KW-1133">Transmembrane helix</keyword>
<dbReference type="PANTHER" id="PTHR48090:SF8">
    <property type="entry name" value="GLYCOSYLTRANSFERASE CSBB-RELATED"/>
    <property type="match status" value="1"/>
</dbReference>
<keyword evidence="5" id="KW-1185">Reference proteome</keyword>
<evidence type="ECO:0000313" key="5">
    <source>
        <dbReference type="Proteomes" id="UP000182975"/>
    </source>
</evidence>
<dbReference type="RefSeq" id="WP_066661865.1">
    <property type="nucleotide sequence ID" value="NZ_CP011402.1"/>
</dbReference>
<dbReference type="InterPro" id="IPR050256">
    <property type="entry name" value="Glycosyltransferase_2"/>
</dbReference>
<reference evidence="5" key="1">
    <citation type="submission" date="2016-10" db="EMBL/GenBank/DDBJ databases">
        <authorList>
            <person name="Varghese N."/>
        </authorList>
    </citation>
    <scope>NUCLEOTIDE SEQUENCE [LARGE SCALE GENOMIC DNA]</scope>
    <source>
        <strain evidence="5">DSM 21843</strain>
    </source>
</reference>
<evidence type="ECO:0000256" key="1">
    <source>
        <dbReference type="ARBA" id="ARBA00006739"/>
    </source>
</evidence>
<proteinExistence type="inferred from homology"/>
<dbReference type="GO" id="GO:0005886">
    <property type="term" value="C:plasma membrane"/>
    <property type="evidence" value="ECO:0007669"/>
    <property type="project" value="TreeGrafter"/>
</dbReference>
<organism evidence="4 5">
    <name type="scientific">Denitrobacterium detoxificans</name>
    <dbReference type="NCBI Taxonomy" id="79604"/>
    <lineage>
        <taxon>Bacteria</taxon>
        <taxon>Bacillati</taxon>
        <taxon>Actinomycetota</taxon>
        <taxon>Coriobacteriia</taxon>
        <taxon>Eggerthellales</taxon>
        <taxon>Eggerthellaceae</taxon>
        <taxon>Denitrobacterium</taxon>
    </lineage>
</organism>
<comment type="similarity">
    <text evidence="1">Belongs to the glycosyltransferase 2 family.</text>
</comment>
<dbReference type="SUPFAM" id="SSF53448">
    <property type="entry name" value="Nucleotide-diphospho-sugar transferases"/>
    <property type="match status" value="1"/>
</dbReference>
<dbReference type="AlphaFoldDB" id="A0A172RXQ1"/>
<dbReference type="Pfam" id="PF00535">
    <property type="entry name" value="Glycos_transf_2"/>
    <property type="match status" value="1"/>
</dbReference>
<keyword evidence="4" id="KW-0808">Transferase</keyword>
<dbReference type="Proteomes" id="UP000182975">
    <property type="component" value="Unassembled WGS sequence"/>
</dbReference>
<gene>
    <name evidence="4" type="ORF">SAMN02910314_01217</name>
</gene>